<comment type="caution">
    <text evidence="6">The sequence shown here is derived from an EMBL/GenBank/DDBJ whole genome shotgun (WGS) entry which is preliminary data.</text>
</comment>
<feature type="domain" description="HTH tetR-type" evidence="5">
    <location>
        <begin position="24"/>
        <end position="84"/>
    </location>
</feature>
<dbReference type="Pfam" id="PF00440">
    <property type="entry name" value="TetR_N"/>
    <property type="match status" value="1"/>
</dbReference>
<dbReference type="InterPro" id="IPR036271">
    <property type="entry name" value="Tet_transcr_reg_TetR-rel_C_sf"/>
</dbReference>
<name>A0A918ACL4_9ACTN</name>
<dbReference type="InterPro" id="IPR001647">
    <property type="entry name" value="HTH_TetR"/>
</dbReference>
<dbReference type="Pfam" id="PF02909">
    <property type="entry name" value="TetR_C_1"/>
    <property type="match status" value="1"/>
</dbReference>
<evidence type="ECO:0000313" key="6">
    <source>
        <dbReference type="EMBL" id="GGP11899.1"/>
    </source>
</evidence>
<keyword evidence="3" id="KW-0804">Transcription</keyword>
<keyword evidence="2 4" id="KW-0238">DNA-binding</keyword>
<dbReference type="InterPro" id="IPR009057">
    <property type="entry name" value="Homeodomain-like_sf"/>
</dbReference>
<reference evidence="6" key="2">
    <citation type="submission" date="2020-09" db="EMBL/GenBank/DDBJ databases">
        <authorList>
            <person name="Sun Q."/>
            <person name="Zhou Y."/>
        </authorList>
    </citation>
    <scope>NUCLEOTIDE SEQUENCE</scope>
    <source>
        <strain evidence="6">CGMCC 4.7430</strain>
    </source>
</reference>
<dbReference type="PROSITE" id="PS50977">
    <property type="entry name" value="HTH_TETR_2"/>
    <property type="match status" value="1"/>
</dbReference>
<dbReference type="PRINTS" id="PR00455">
    <property type="entry name" value="HTHTETR"/>
</dbReference>
<dbReference type="PANTHER" id="PTHR30055">
    <property type="entry name" value="HTH-TYPE TRANSCRIPTIONAL REGULATOR RUTR"/>
    <property type="match status" value="1"/>
</dbReference>
<dbReference type="Proteomes" id="UP000660745">
    <property type="component" value="Unassembled WGS sequence"/>
</dbReference>
<dbReference type="SUPFAM" id="SSF48498">
    <property type="entry name" value="Tetracyclin repressor-like, C-terminal domain"/>
    <property type="match status" value="1"/>
</dbReference>
<evidence type="ECO:0000256" key="3">
    <source>
        <dbReference type="ARBA" id="ARBA00023163"/>
    </source>
</evidence>
<evidence type="ECO:0000256" key="1">
    <source>
        <dbReference type="ARBA" id="ARBA00023015"/>
    </source>
</evidence>
<keyword evidence="1" id="KW-0805">Transcription regulation</keyword>
<accession>A0A918ACL4</accession>
<evidence type="ECO:0000256" key="4">
    <source>
        <dbReference type="PROSITE-ProRule" id="PRU00335"/>
    </source>
</evidence>
<evidence type="ECO:0000256" key="2">
    <source>
        <dbReference type="ARBA" id="ARBA00023125"/>
    </source>
</evidence>
<dbReference type="InterPro" id="IPR004111">
    <property type="entry name" value="Repressor_TetR_C"/>
</dbReference>
<proteinExistence type="predicted"/>
<dbReference type="Gene3D" id="1.10.357.10">
    <property type="entry name" value="Tetracycline Repressor, domain 2"/>
    <property type="match status" value="1"/>
</dbReference>
<keyword evidence="7" id="KW-1185">Reference proteome</keyword>
<evidence type="ECO:0000313" key="7">
    <source>
        <dbReference type="Proteomes" id="UP000660745"/>
    </source>
</evidence>
<dbReference type="GO" id="GO:0000976">
    <property type="term" value="F:transcription cis-regulatory region binding"/>
    <property type="evidence" value="ECO:0007669"/>
    <property type="project" value="TreeGrafter"/>
</dbReference>
<evidence type="ECO:0000259" key="5">
    <source>
        <dbReference type="PROSITE" id="PS50977"/>
    </source>
</evidence>
<dbReference type="PANTHER" id="PTHR30055:SF151">
    <property type="entry name" value="TRANSCRIPTIONAL REGULATORY PROTEIN"/>
    <property type="match status" value="1"/>
</dbReference>
<dbReference type="InterPro" id="IPR050109">
    <property type="entry name" value="HTH-type_TetR-like_transc_reg"/>
</dbReference>
<gene>
    <name evidence="6" type="ORF">GCM10012278_57500</name>
</gene>
<dbReference type="AlphaFoldDB" id="A0A918ACL4"/>
<dbReference type="GO" id="GO:0003700">
    <property type="term" value="F:DNA-binding transcription factor activity"/>
    <property type="evidence" value="ECO:0007669"/>
    <property type="project" value="TreeGrafter"/>
</dbReference>
<dbReference type="EMBL" id="BMNK01000011">
    <property type="protein sequence ID" value="GGP11899.1"/>
    <property type="molecule type" value="Genomic_DNA"/>
</dbReference>
<organism evidence="6 7">
    <name type="scientific">Nonomuraea glycinis</name>
    <dbReference type="NCBI Taxonomy" id="2047744"/>
    <lineage>
        <taxon>Bacteria</taxon>
        <taxon>Bacillati</taxon>
        <taxon>Actinomycetota</taxon>
        <taxon>Actinomycetes</taxon>
        <taxon>Streptosporangiales</taxon>
        <taxon>Streptosporangiaceae</taxon>
        <taxon>Nonomuraea</taxon>
    </lineage>
</organism>
<protein>
    <submittedName>
        <fullName evidence="6">TetR family transcriptional regulator</fullName>
    </submittedName>
</protein>
<dbReference type="RefSeq" id="WP_189141850.1">
    <property type="nucleotide sequence ID" value="NZ_BMNK01000011.1"/>
</dbReference>
<dbReference type="GO" id="GO:0045892">
    <property type="term" value="P:negative regulation of DNA-templated transcription"/>
    <property type="evidence" value="ECO:0007669"/>
    <property type="project" value="InterPro"/>
</dbReference>
<dbReference type="SUPFAM" id="SSF46689">
    <property type="entry name" value="Homeodomain-like"/>
    <property type="match status" value="1"/>
</dbReference>
<reference evidence="6" key="1">
    <citation type="journal article" date="2014" name="Int. J. Syst. Evol. Microbiol.">
        <title>Complete genome sequence of Corynebacterium casei LMG S-19264T (=DSM 44701T), isolated from a smear-ripened cheese.</title>
        <authorList>
            <consortium name="US DOE Joint Genome Institute (JGI-PGF)"/>
            <person name="Walter F."/>
            <person name="Albersmeier A."/>
            <person name="Kalinowski J."/>
            <person name="Ruckert C."/>
        </authorList>
    </citation>
    <scope>NUCLEOTIDE SEQUENCE</scope>
    <source>
        <strain evidence="6">CGMCC 4.7430</strain>
    </source>
</reference>
<dbReference type="Gene3D" id="1.10.10.60">
    <property type="entry name" value="Homeodomain-like"/>
    <property type="match status" value="1"/>
</dbReference>
<sequence length="261" mass="28328">MDDKLPAGLDLLWQRLDQPEPRTGLSLSRIVRAAVELADSGGLDAVSMARVAERLGFTTMSLYRHVKSKNELLLLMLNSVAALPAEMAEPAESCDDWRLGLERWCRAQWVMLRAHAWIVHLPITGPPITPNQLAWTDRALGTLRGTGLTESDKVGVVLLVANYMHTAARLTADLGEAASGESIAAYSGLLGALADERRFPALRTAIDAGAFDYPADTPEEERQFDYSFGLARILDGVAAFMNRGTPENERIRPEGGATASG</sequence>
<feature type="DNA-binding region" description="H-T-H motif" evidence="4">
    <location>
        <begin position="47"/>
        <end position="66"/>
    </location>
</feature>